<keyword evidence="7 10" id="KW-0460">Magnesium</keyword>
<organism evidence="13 14">
    <name type="scientific">Calorimonas adulescens</name>
    <dbReference type="NCBI Taxonomy" id="2606906"/>
    <lineage>
        <taxon>Bacteria</taxon>
        <taxon>Bacillati</taxon>
        <taxon>Bacillota</taxon>
        <taxon>Clostridia</taxon>
        <taxon>Thermoanaerobacterales</taxon>
        <taxon>Thermoanaerobacteraceae</taxon>
        <taxon>Calorimonas</taxon>
    </lineage>
</organism>
<feature type="binding site" evidence="11">
    <location>
        <position position="291"/>
    </location>
    <ligand>
        <name>Mg(2+)</name>
        <dbReference type="ChEBI" id="CHEBI:18420"/>
    </ligand>
</feature>
<evidence type="ECO:0000256" key="5">
    <source>
        <dbReference type="ARBA" id="ARBA00022723"/>
    </source>
</evidence>
<evidence type="ECO:0000256" key="10">
    <source>
        <dbReference type="PIRNR" id="PIRNR006268"/>
    </source>
</evidence>
<feature type="binding site" evidence="11">
    <location>
        <position position="177"/>
    </location>
    <ligand>
        <name>Mg(2+)</name>
        <dbReference type="ChEBI" id="CHEBI:18420"/>
    </ligand>
</feature>
<dbReference type="RefSeq" id="WP_149544227.1">
    <property type="nucleotide sequence ID" value="NZ_VTPS01000001.1"/>
</dbReference>
<protein>
    <recommendedName>
        <fullName evidence="2 10">FAD:protein FMN transferase</fullName>
        <ecNumber evidence="1 10">2.7.1.180</ecNumber>
    </recommendedName>
    <alternativeName>
        <fullName evidence="8 10">Flavin transferase</fullName>
    </alternativeName>
</protein>
<comment type="caution">
    <text evidence="13">The sequence shown here is derived from an EMBL/GenBank/DDBJ whole genome shotgun (WGS) entry which is preliminary data.</text>
</comment>
<dbReference type="GO" id="GO:0046872">
    <property type="term" value="F:metal ion binding"/>
    <property type="evidence" value="ECO:0007669"/>
    <property type="project" value="UniProtKB-UniRule"/>
</dbReference>
<dbReference type="PANTHER" id="PTHR30040">
    <property type="entry name" value="THIAMINE BIOSYNTHESIS LIPOPROTEIN APBE"/>
    <property type="match status" value="1"/>
</dbReference>
<accession>A0A5D8QJY1</accession>
<dbReference type="GO" id="GO:0016740">
    <property type="term" value="F:transferase activity"/>
    <property type="evidence" value="ECO:0007669"/>
    <property type="project" value="UniProtKB-UniRule"/>
</dbReference>
<keyword evidence="5 10" id="KW-0479">Metal-binding</keyword>
<dbReference type="Gene3D" id="3.10.520.10">
    <property type="entry name" value="ApbE-like domains"/>
    <property type="match status" value="1"/>
</dbReference>
<gene>
    <name evidence="13" type="ORF">FWJ32_01655</name>
</gene>
<evidence type="ECO:0000313" key="13">
    <source>
        <dbReference type="EMBL" id="TZE83608.1"/>
    </source>
</evidence>
<dbReference type="AlphaFoldDB" id="A0A5D8QJY1"/>
<evidence type="ECO:0000256" key="4">
    <source>
        <dbReference type="ARBA" id="ARBA00022679"/>
    </source>
</evidence>
<dbReference type="SUPFAM" id="SSF143631">
    <property type="entry name" value="ApbE-like"/>
    <property type="match status" value="1"/>
</dbReference>
<dbReference type="EMBL" id="VTPS01000001">
    <property type="protein sequence ID" value="TZE83608.1"/>
    <property type="molecule type" value="Genomic_DNA"/>
</dbReference>
<keyword evidence="12" id="KW-0472">Membrane</keyword>
<evidence type="ECO:0000256" key="2">
    <source>
        <dbReference type="ARBA" id="ARBA00016337"/>
    </source>
</evidence>
<evidence type="ECO:0000256" key="11">
    <source>
        <dbReference type="PIRSR" id="PIRSR006268-2"/>
    </source>
</evidence>
<keyword evidence="3 10" id="KW-0285">Flavoprotein</keyword>
<name>A0A5D8QJY1_9THEO</name>
<dbReference type="GO" id="GO:0005886">
    <property type="term" value="C:plasma membrane"/>
    <property type="evidence" value="ECO:0007669"/>
    <property type="project" value="UniProtKB-SubCell"/>
</dbReference>
<evidence type="ECO:0000256" key="7">
    <source>
        <dbReference type="ARBA" id="ARBA00022842"/>
    </source>
</evidence>
<evidence type="ECO:0000256" key="1">
    <source>
        <dbReference type="ARBA" id="ARBA00011955"/>
    </source>
</evidence>
<dbReference type="EC" id="2.7.1.180" evidence="1 10"/>
<keyword evidence="6 10" id="KW-0274">FAD</keyword>
<dbReference type="InterPro" id="IPR003374">
    <property type="entry name" value="ApbE-like_sf"/>
</dbReference>
<evidence type="ECO:0000256" key="6">
    <source>
        <dbReference type="ARBA" id="ARBA00022827"/>
    </source>
</evidence>
<keyword evidence="14" id="KW-1185">Reference proteome</keyword>
<evidence type="ECO:0000256" key="9">
    <source>
        <dbReference type="ARBA" id="ARBA00048540"/>
    </source>
</evidence>
<keyword evidence="12" id="KW-0449">Lipoprotein</keyword>
<evidence type="ECO:0000313" key="14">
    <source>
        <dbReference type="Proteomes" id="UP000322976"/>
    </source>
</evidence>
<sequence length="349" mass="38255">MRYRINALVAVVLLFLVSIIQGCTGSAKTEPVTKNGFMLDTNIEITAYGDKAIADKAVNDAFTRIRDIDNKMSPELPSSYVVKINEAAGKNYVKVDEDTFYVIKEGIKYGDMTNGMFDISIGPLVKLWGIGTEHARVPSKEEIENALKLIDYKKIEVNDTKKEVKLSSEGMMMDLGGIAKGYAADAVKDVLKSDGISSAIINLGGNVYAMGSKPDGSEWRIGIQDPFSSRGNYVAIVKVKDKSVVTSGNYERYFEVNGKRYHHIFDLTTGYPSDNGIVSATIVSDRSIDGDALSTSVFVLGIDKGLKLVESLDGIEAIIITSDKKIYSTAGAKDILEITDKEYTYEDRR</sequence>
<keyword evidence="12" id="KW-0997">Cell inner membrane</keyword>
<dbReference type="Proteomes" id="UP000322976">
    <property type="component" value="Unassembled WGS sequence"/>
</dbReference>
<reference evidence="13 14" key="1">
    <citation type="submission" date="2019-08" db="EMBL/GenBank/DDBJ databases">
        <title>Calorimonas adulescens gen. nov., sp. nov., an anaerobic thermophilic bacterium from Sakhalin hot spring.</title>
        <authorList>
            <person name="Khomyakova M.A."/>
            <person name="Merkel A.Y."/>
            <person name="Novikov A."/>
            <person name="Bonch-Osmolovskaya E.A."/>
            <person name="Slobodkin A.I."/>
        </authorList>
    </citation>
    <scope>NUCLEOTIDE SEQUENCE [LARGE SCALE GENOMIC DNA]</scope>
    <source>
        <strain evidence="13 14">A05MB</strain>
    </source>
</reference>
<comment type="cofactor">
    <cofactor evidence="11">
        <name>Mg(2+)</name>
        <dbReference type="ChEBI" id="CHEBI:18420"/>
    </cofactor>
    <cofactor evidence="11">
        <name>Mn(2+)</name>
        <dbReference type="ChEBI" id="CHEBI:29035"/>
    </cofactor>
    <text evidence="11">Magnesium. Can also use manganese.</text>
</comment>
<keyword evidence="12" id="KW-1003">Cell membrane</keyword>
<dbReference type="Pfam" id="PF02424">
    <property type="entry name" value="ApbE"/>
    <property type="match status" value="1"/>
</dbReference>
<evidence type="ECO:0000256" key="12">
    <source>
        <dbReference type="RuleBase" id="RU363002"/>
    </source>
</evidence>
<dbReference type="PROSITE" id="PS51257">
    <property type="entry name" value="PROKAR_LIPOPROTEIN"/>
    <property type="match status" value="1"/>
</dbReference>
<comment type="catalytic activity">
    <reaction evidence="9 10 12">
        <text>L-threonyl-[protein] + FAD = FMN-L-threonyl-[protein] + AMP + H(+)</text>
        <dbReference type="Rhea" id="RHEA:36847"/>
        <dbReference type="Rhea" id="RHEA-COMP:11060"/>
        <dbReference type="Rhea" id="RHEA-COMP:11061"/>
        <dbReference type="ChEBI" id="CHEBI:15378"/>
        <dbReference type="ChEBI" id="CHEBI:30013"/>
        <dbReference type="ChEBI" id="CHEBI:57692"/>
        <dbReference type="ChEBI" id="CHEBI:74257"/>
        <dbReference type="ChEBI" id="CHEBI:456215"/>
        <dbReference type="EC" id="2.7.1.180"/>
    </reaction>
</comment>
<feature type="binding site" evidence="11">
    <location>
        <position position="295"/>
    </location>
    <ligand>
        <name>Mg(2+)</name>
        <dbReference type="ChEBI" id="CHEBI:18420"/>
    </ligand>
</feature>
<dbReference type="InterPro" id="IPR024932">
    <property type="entry name" value="ApbE"/>
</dbReference>
<comment type="function">
    <text evidence="12">Flavin transferase that catalyzes the transfer of the FMN moiety of FAD and its covalent binding to the hydroxyl group of a threonine residue in a target flavoprotein.</text>
</comment>
<proteinExistence type="inferred from homology"/>
<dbReference type="PANTHER" id="PTHR30040:SF2">
    <property type="entry name" value="FAD:PROTEIN FMN TRANSFERASE"/>
    <property type="match status" value="1"/>
</dbReference>
<dbReference type="PIRSF" id="PIRSF006268">
    <property type="entry name" value="ApbE"/>
    <property type="match status" value="1"/>
</dbReference>
<evidence type="ECO:0000256" key="8">
    <source>
        <dbReference type="ARBA" id="ARBA00031306"/>
    </source>
</evidence>
<keyword evidence="4 10" id="KW-0808">Transferase</keyword>
<comment type="subcellular location">
    <subcellularLocation>
        <location evidence="12">Cell inner membrane</location>
        <topology evidence="12">Lipid-anchor</topology>
        <orientation evidence="12">Periplasmic side</orientation>
    </subcellularLocation>
</comment>
<comment type="similarity">
    <text evidence="10 12">Belongs to the ApbE family.</text>
</comment>
<evidence type="ECO:0000256" key="3">
    <source>
        <dbReference type="ARBA" id="ARBA00022630"/>
    </source>
</evidence>